<dbReference type="PROSITE" id="PS51257">
    <property type="entry name" value="PROKAR_LIPOPROTEIN"/>
    <property type="match status" value="1"/>
</dbReference>
<dbReference type="EMBL" id="JWLZ01000179">
    <property type="protein sequence ID" value="KHT62357.1"/>
    <property type="molecule type" value="Genomic_DNA"/>
</dbReference>
<reference evidence="2 3" key="1">
    <citation type="submission" date="2014-12" db="EMBL/GenBank/DDBJ databases">
        <title>Genome sequencing of Photobacterium gaetbulicola AD005a.</title>
        <authorList>
            <person name="Adrian T.G.S."/>
            <person name="Chan K.G."/>
        </authorList>
    </citation>
    <scope>NUCLEOTIDE SEQUENCE [LARGE SCALE GENOMIC DNA]</scope>
    <source>
        <strain evidence="2 3">AD005a</strain>
    </source>
</reference>
<feature type="signal peptide" evidence="1">
    <location>
        <begin position="1"/>
        <end position="19"/>
    </location>
</feature>
<accession>A0A0B9H0H3</accession>
<name>A0A0B9H0H3_9GAMM</name>
<keyword evidence="1" id="KW-0732">Signal</keyword>
<sequence length="113" mass="12438">MKRILVVIGCLLVFGCASPPPLTSLTLFFSPEQISLTSEQQRKISQFLADNPYHQLIAKVAPADLANPFDALMQGQKRIHAVSKLAESQSIPLHLEYAPSQIADTLVLQRQSP</sequence>
<dbReference type="RefSeq" id="WP_039465359.1">
    <property type="nucleotide sequence ID" value="NZ_JWLZ01000179.1"/>
</dbReference>
<evidence type="ECO:0008006" key="4">
    <source>
        <dbReference type="Google" id="ProtNLM"/>
    </source>
</evidence>
<evidence type="ECO:0000256" key="1">
    <source>
        <dbReference type="SAM" id="SignalP"/>
    </source>
</evidence>
<evidence type="ECO:0000313" key="3">
    <source>
        <dbReference type="Proteomes" id="UP000031278"/>
    </source>
</evidence>
<proteinExistence type="predicted"/>
<organism evidence="2 3">
    <name type="scientific">Photobacterium gaetbulicola</name>
    <dbReference type="NCBI Taxonomy" id="1295392"/>
    <lineage>
        <taxon>Bacteria</taxon>
        <taxon>Pseudomonadati</taxon>
        <taxon>Pseudomonadota</taxon>
        <taxon>Gammaproteobacteria</taxon>
        <taxon>Vibrionales</taxon>
        <taxon>Vibrionaceae</taxon>
        <taxon>Photobacterium</taxon>
    </lineage>
</organism>
<gene>
    <name evidence="2" type="ORF">RJ45_17705</name>
</gene>
<feature type="chain" id="PRO_5002141924" description="Lipoprotein" evidence="1">
    <location>
        <begin position="20"/>
        <end position="113"/>
    </location>
</feature>
<comment type="caution">
    <text evidence="2">The sequence shown here is derived from an EMBL/GenBank/DDBJ whole genome shotgun (WGS) entry which is preliminary data.</text>
</comment>
<dbReference type="Proteomes" id="UP000031278">
    <property type="component" value="Unassembled WGS sequence"/>
</dbReference>
<dbReference type="AlphaFoldDB" id="A0A0B9H0H3"/>
<protein>
    <recommendedName>
        <fullName evidence="4">Lipoprotein</fullName>
    </recommendedName>
</protein>
<evidence type="ECO:0000313" key="2">
    <source>
        <dbReference type="EMBL" id="KHT62357.1"/>
    </source>
</evidence>